<dbReference type="HOGENOM" id="CLU_009736_5_2_10"/>
<evidence type="ECO:0000256" key="5">
    <source>
        <dbReference type="ARBA" id="ARBA00022839"/>
    </source>
</evidence>
<name>A1BEB5_CHLPD</name>
<dbReference type="InterPro" id="IPR038763">
    <property type="entry name" value="DHH_sf"/>
</dbReference>
<dbReference type="eggNOG" id="COG0608">
    <property type="taxonomic scope" value="Bacteria"/>
</dbReference>
<feature type="domain" description="DDH" evidence="6">
    <location>
        <begin position="80"/>
        <end position="229"/>
    </location>
</feature>
<dbReference type="Gene3D" id="3.10.310.30">
    <property type="match status" value="1"/>
</dbReference>
<dbReference type="AlphaFoldDB" id="A1BEB5"/>
<gene>
    <name evidence="9" type="ordered locus">Cpha266_0687</name>
</gene>
<dbReference type="GO" id="GO:0003676">
    <property type="term" value="F:nucleic acid binding"/>
    <property type="evidence" value="ECO:0007669"/>
    <property type="project" value="InterPro"/>
</dbReference>
<dbReference type="SUPFAM" id="SSF64182">
    <property type="entry name" value="DHH phosphoesterases"/>
    <property type="match status" value="1"/>
</dbReference>
<sequence>MKRYRWKLLMPDEQMVSHLSGAINVSTPLSRALCNRGIATFDEAKDFFRPSIHQLPSPFLFKDMLRAVDRVADALEKREKIMLYGDYDVDGTTGTALLYLFLQERGAEVSYYINDRFTEGYGLSREGIETAVARNTGLIITVDCGIRAEEQILLCNDHGIDVIICDHHEPHELPPAYAILNPKLGDCSYPFRELCGCGVAFRFIQAIAEQLDTGMESWQKYFDLVAIATAADMVVLEKENRTYVREGLQRIRTSPRSSLAQMLGIMNVDADMMSMFTIAFGIAPRINAAGRMESATLAVKWLLSDSVEDSQQHAGELEQLNALRRKIDAEIFIQAEKMIAGHFASYCSSIVLYDEEWHLGVLGIVASKMLEKYYLPTVIMGNMNGLVKGSVRSVDGLNIYEVLQECGEYLEQFGGHNQAAGITLRPENLAGFRKRFDEICRDLQPVELRQKEVLIDSVLALEDVTDKFMNVLAEFAPYGYGNREPLFVSDQVLLQGRPRLLKERHVKFSVRDKHDRIFDVIGFDRRDIYEDLAASNTPVVAMVYSLEKRSWNNREHWQIRLKDLSITQDQPWKE</sequence>
<dbReference type="PANTHER" id="PTHR30255">
    <property type="entry name" value="SINGLE-STRANDED-DNA-SPECIFIC EXONUCLEASE RECJ"/>
    <property type="match status" value="1"/>
</dbReference>
<dbReference type="InterPro" id="IPR001667">
    <property type="entry name" value="DDH_dom"/>
</dbReference>
<dbReference type="NCBIfam" id="TIGR00644">
    <property type="entry name" value="recJ"/>
    <property type="match status" value="1"/>
</dbReference>
<evidence type="ECO:0000259" key="6">
    <source>
        <dbReference type="Pfam" id="PF01368"/>
    </source>
</evidence>
<keyword evidence="5 9" id="KW-0269">Exonuclease</keyword>
<evidence type="ECO:0000256" key="3">
    <source>
        <dbReference type="ARBA" id="ARBA00022722"/>
    </source>
</evidence>
<dbReference type="Pfam" id="PF01368">
    <property type="entry name" value="DHH"/>
    <property type="match status" value="1"/>
</dbReference>
<dbReference type="EMBL" id="CP000492">
    <property type="protein sequence ID" value="ABL64742.1"/>
    <property type="molecule type" value="Genomic_DNA"/>
</dbReference>
<proteinExistence type="inferred from homology"/>
<dbReference type="RefSeq" id="WP_011744572.1">
    <property type="nucleotide sequence ID" value="NC_008639.1"/>
</dbReference>
<dbReference type="GO" id="GO:0006281">
    <property type="term" value="P:DNA repair"/>
    <property type="evidence" value="ECO:0007669"/>
    <property type="project" value="InterPro"/>
</dbReference>
<keyword evidence="10" id="KW-1185">Reference proteome</keyword>
<dbReference type="InterPro" id="IPR041122">
    <property type="entry name" value="RecJ_OB"/>
</dbReference>
<dbReference type="GO" id="GO:0008409">
    <property type="term" value="F:5'-3' exonuclease activity"/>
    <property type="evidence" value="ECO:0007669"/>
    <property type="project" value="InterPro"/>
</dbReference>
<dbReference type="Pfam" id="PF17768">
    <property type="entry name" value="RecJ_OB"/>
    <property type="match status" value="1"/>
</dbReference>
<dbReference type="InterPro" id="IPR051673">
    <property type="entry name" value="SSDNA_exonuclease_RecJ"/>
</dbReference>
<dbReference type="GO" id="GO:0006310">
    <property type="term" value="P:DNA recombination"/>
    <property type="evidence" value="ECO:0007669"/>
    <property type="project" value="InterPro"/>
</dbReference>
<dbReference type="Gene3D" id="3.90.1640.30">
    <property type="match status" value="1"/>
</dbReference>
<dbReference type="Pfam" id="PF02272">
    <property type="entry name" value="DHHA1"/>
    <property type="match status" value="1"/>
</dbReference>
<comment type="similarity">
    <text evidence="1">Belongs to the RecJ family.</text>
</comment>
<accession>A1BEB5</accession>
<organism evidence="9 10">
    <name type="scientific">Chlorobium phaeobacteroides (strain DSM 266 / SMG 266 / 2430)</name>
    <dbReference type="NCBI Taxonomy" id="290317"/>
    <lineage>
        <taxon>Bacteria</taxon>
        <taxon>Pseudomonadati</taxon>
        <taxon>Chlorobiota</taxon>
        <taxon>Chlorobiia</taxon>
        <taxon>Chlorobiales</taxon>
        <taxon>Chlorobiaceae</taxon>
        <taxon>Chlorobium/Pelodictyon group</taxon>
        <taxon>Chlorobium</taxon>
    </lineage>
</organism>
<dbReference type="KEGG" id="cph:Cpha266_0687"/>
<dbReference type="InterPro" id="IPR004610">
    <property type="entry name" value="RecJ"/>
</dbReference>
<reference evidence="9 10" key="1">
    <citation type="submission" date="2006-12" db="EMBL/GenBank/DDBJ databases">
        <title>Complete sequence of Chlorobium phaeobacteroides DSM 266.</title>
        <authorList>
            <consortium name="US DOE Joint Genome Institute"/>
            <person name="Copeland A."/>
            <person name="Lucas S."/>
            <person name="Lapidus A."/>
            <person name="Barry K."/>
            <person name="Detter J.C."/>
            <person name="Glavina del Rio T."/>
            <person name="Hammon N."/>
            <person name="Israni S."/>
            <person name="Pitluck S."/>
            <person name="Goltsman E."/>
            <person name="Schmutz J."/>
            <person name="Larimer F."/>
            <person name="Land M."/>
            <person name="Hauser L."/>
            <person name="Mikhailova N."/>
            <person name="Li T."/>
            <person name="Overmann J."/>
            <person name="Bryant D.A."/>
            <person name="Richardson P."/>
        </authorList>
    </citation>
    <scope>NUCLEOTIDE SEQUENCE [LARGE SCALE GENOMIC DNA]</scope>
    <source>
        <strain evidence="9 10">DSM 266</strain>
    </source>
</reference>
<evidence type="ECO:0000256" key="1">
    <source>
        <dbReference type="ARBA" id="ARBA00005915"/>
    </source>
</evidence>
<keyword evidence="3" id="KW-0540">Nuclease</keyword>
<feature type="domain" description="RecJ OB" evidence="8">
    <location>
        <begin position="455"/>
        <end position="563"/>
    </location>
</feature>
<protein>
    <recommendedName>
        <fullName evidence="2">Single-stranded-DNA-specific exonuclease RecJ</fullName>
    </recommendedName>
</protein>
<feature type="domain" description="DHHA1" evidence="7">
    <location>
        <begin position="350"/>
        <end position="441"/>
    </location>
</feature>
<evidence type="ECO:0000313" key="9">
    <source>
        <dbReference type="EMBL" id="ABL64742.1"/>
    </source>
</evidence>
<evidence type="ECO:0000256" key="4">
    <source>
        <dbReference type="ARBA" id="ARBA00022801"/>
    </source>
</evidence>
<dbReference type="InterPro" id="IPR003156">
    <property type="entry name" value="DHHA1_dom"/>
</dbReference>
<dbReference type="STRING" id="290317.Cpha266_0687"/>
<dbReference type="OrthoDB" id="9809852at2"/>
<evidence type="ECO:0000259" key="7">
    <source>
        <dbReference type="Pfam" id="PF02272"/>
    </source>
</evidence>
<dbReference type="PANTHER" id="PTHR30255:SF2">
    <property type="entry name" value="SINGLE-STRANDED-DNA-SPECIFIC EXONUCLEASE RECJ"/>
    <property type="match status" value="1"/>
</dbReference>
<dbReference type="Proteomes" id="UP000008701">
    <property type="component" value="Chromosome"/>
</dbReference>
<evidence type="ECO:0000256" key="2">
    <source>
        <dbReference type="ARBA" id="ARBA00019841"/>
    </source>
</evidence>
<evidence type="ECO:0000313" key="10">
    <source>
        <dbReference type="Proteomes" id="UP000008701"/>
    </source>
</evidence>
<evidence type="ECO:0000259" key="8">
    <source>
        <dbReference type="Pfam" id="PF17768"/>
    </source>
</evidence>
<keyword evidence="4 9" id="KW-0378">Hydrolase</keyword>